<dbReference type="EMBL" id="CP022603">
    <property type="protein sequence ID" value="ASV84857.1"/>
    <property type="molecule type" value="Genomic_DNA"/>
</dbReference>
<accession>A0A248UDF8</accession>
<dbReference type="Pfam" id="PF00501">
    <property type="entry name" value="AMP-binding"/>
    <property type="match status" value="1"/>
</dbReference>
<dbReference type="GO" id="GO:0031956">
    <property type="term" value="F:medium-chain fatty acid-CoA ligase activity"/>
    <property type="evidence" value="ECO:0007669"/>
    <property type="project" value="TreeGrafter"/>
</dbReference>
<dbReference type="GO" id="GO:0006631">
    <property type="term" value="P:fatty acid metabolic process"/>
    <property type="evidence" value="ECO:0007669"/>
    <property type="project" value="TreeGrafter"/>
</dbReference>
<name>A0A248UDF8_9HYPH</name>
<evidence type="ECO:0000313" key="5">
    <source>
        <dbReference type="Proteomes" id="UP000215256"/>
    </source>
</evidence>
<feature type="domain" description="AMP-dependent synthetase/ligase" evidence="3">
    <location>
        <begin position="2"/>
        <end position="351"/>
    </location>
</feature>
<dbReference type="PROSITE" id="PS00455">
    <property type="entry name" value="AMP_BINDING"/>
    <property type="match status" value="1"/>
</dbReference>
<protein>
    <submittedName>
        <fullName evidence="4">AMP-binding enzyme family protein</fullName>
    </submittedName>
</protein>
<organism evidence="4 5">
    <name type="scientific">Ochrobactrum quorumnocens</name>
    <dbReference type="NCBI Taxonomy" id="271865"/>
    <lineage>
        <taxon>Bacteria</taxon>
        <taxon>Pseudomonadati</taxon>
        <taxon>Pseudomonadota</taxon>
        <taxon>Alphaproteobacteria</taxon>
        <taxon>Hyphomicrobiales</taxon>
        <taxon>Brucellaceae</taxon>
        <taxon>Brucella/Ochrobactrum group</taxon>
        <taxon>Ochrobactrum</taxon>
    </lineage>
</organism>
<dbReference type="AlphaFoldDB" id="A0A248UDF8"/>
<reference evidence="4 5" key="1">
    <citation type="submission" date="2017-07" db="EMBL/GenBank/DDBJ databases">
        <title>Phylogenetic study on the rhizospheric bacterium Ochrobactrum sp. A44.</title>
        <authorList>
            <person name="Krzyzanowska D.M."/>
            <person name="Ossowicki A."/>
            <person name="Rajewska M."/>
            <person name="Maciag T."/>
            <person name="Kaczynski Z."/>
            <person name="Czerwicka M."/>
            <person name="Jafra S."/>
        </authorList>
    </citation>
    <scope>NUCLEOTIDE SEQUENCE [LARGE SCALE GENOMIC DNA]</scope>
    <source>
        <strain evidence="4 5">A44</strain>
    </source>
</reference>
<dbReference type="InterPro" id="IPR000873">
    <property type="entry name" value="AMP-dep_synth/lig_dom"/>
</dbReference>
<dbReference type="Proteomes" id="UP000215256">
    <property type="component" value="Chromosome 2"/>
</dbReference>
<gene>
    <name evidence="4" type="ORF">CES85_5661</name>
</gene>
<dbReference type="InterPro" id="IPR020845">
    <property type="entry name" value="AMP-binding_CS"/>
</dbReference>
<evidence type="ECO:0000259" key="3">
    <source>
        <dbReference type="Pfam" id="PF00501"/>
    </source>
</evidence>
<comment type="similarity">
    <text evidence="1">Belongs to the ATP-dependent AMP-binding enzyme family.</text>
</comment>
<dbReference type="InterPro" id="IPR042099">
    <property type="entry name" value="ANL_N_sf"/>
</dbReference>
<evidence type="ECO:0000313" key="4">
    <source>
        <dbReference type="EMBL" id="ASV84857.1"/>
    </source>
</evidence>
<dbReference type="PANTHER" id="PTHR43201">
    <property type="entry name" value="ACYL-COA SYNTHETASE"/>
    <property type="match status" value="1"/>
</dbReference>
<evidence type="ECO:0000256" key="1">
    <source>
        <dbReference type="ARBA" id="ARBA00006432"/>
    </source>
</evidence>
<dbReference type="SUPFAM" id="SSF56801">
    <property type="entry name" value="Acetyl-CoA synthetase-like"/>
    <property type="match status" value="1"/>
</dbReference>
<evidence type="ECO:0000256" key="2">
    <source>
        <dbReference type="ARBA" id="ARBA00022598"/>
    </source>
</evidence>
<dbReference type="Gene3D" id="3.30.300.30">
    <property type="match status" value="1"/>
</dbReference>
<dbReference type="KEGG" id="och:CES85_5661"/>
<dbReference type="Gene3D" id="3.40.50.12780">
    <property type="entry name" value="N-terminal domain of ligase-like"/>
    <property type="match status" value="1"/>
</dbReference>
<sequence>MPSAKALRDGRIHLDWRSLKARVDALADDFIEREIGAGDRVSIWMSNRVEAIVTFLACSRVGAACNPSLHRTFTCAEVIDMLTELQVSALVTEDGWGADADRHDMSSMLERLPFLKKVYKPTNMPLYITQLQETYHANSDTVSYLAFTSGTTGRPKCVMHSSNTILANARDLSREWKISGSDVILTLSPLSHHIAWVAVGQWLVIGAELVVDDPPSGLSRLDWIIETNASYVLGVPTHAMDILAEQQLRGIKDLGSVRIFYMAGAPIPDAIARAFSQQGISPQNVYGMTENSSHQFTHPGDPLNIAVSTCGRGGRSYEVKIWDPENIDRELPQGATGEIGGRGAALMLGYFGDQRSTEQVFNKHGYMMSGDLGSLDALGNLRIEGRLKDVIIRGGHNIYPSRIEAMALTHPNISGAAVFPVRNDRLGEQVCLATIGKVSSSDLLKHLAQEGLSKFDMPEWHVAMESFPLTTSGKVLKRRLIEMAGNAEITPLPVRFQARNKR</sequence>
<keyword evidence="2" id="KW-0436">Ligase</keyword>
<proteinExistence type="inferred from homology"/>
<dbReference type="InterPro" id="IPR045851">
    <property type="entry name" value="AMP-bd_C_sf"/>
</dbReference>
<dbReference type="PANTHER" id="PTHR43201:SF5">
    <property type="entry name" value="MEDIUM-CHAIN ACYL-COA LIGASE ACSF2, MITOCHONDRIAL"/>
    <property type="match status" value="1"/>
</dbReference>